<dbReference type="EMBL" id="OX596105">
    <property type="protein sequence ID" value="CAN0102795.1"/>
    <property type="molecule type" value="Genomic_DNA"/>
</dbReference>
<evidence type="ECO:0000313" key="2">
    <source>
        <dbReference type="Proteomes" id="UP001162501"/>
    </source>
</evidence>
<reference evidence="1" key="2">
    <citation type="submission" date="2025-03" db="EMBL/GenBank/DDBJ databases">
        <authorList>
            <consortium name="ELIXIR-Norway"/>
            <consortium name="Elixir Norway"/>
        </authorList>
    </citation>
    <scope>NUCLEOTIDE SEQUENCE</scope>
</reference>
<protein>
    <submittedName>
        <fullName evidence="1">Uncharacterized protein</fullName>
    </submittedName>
</protein>
<sequence>MGTVIPAPLTCGVVELNEIKGVNCLGVFSFFILCAPKPQWEHQEELRFFQFPTCWESTEKTKHKLDSAVCPRQWEPKDPRTQSIPGALSLGWQFQLFFLKIGKATLLWEEHWIRSQEMGVPALALPQVGCESLPRVSRSPSLSSNAAHMDQQAETSPFRKDGEGKLPMKTFSTRGKQSS</sequence>
<name>A0AC59YZ99_RANTA</name>
<dbReference type="Proteomes" id="UP001162501">
    <property type="component" value="Chromosome 21"/>
</dbReference>
<evidence type="ECO:0000313" key="1">
    <source>
        <dbReference type="EMBL" id="CAN0102795.1"/>
    </source>
</evidence>
<accession>A0AC59YZ99</accession>
<proteinExistence type="predicted"/>
<gene>
    <name evidence="1" type="ORF">MRATA1EN22A_LOCUS12074</name>
</gene>
<reference evidence="1" key="1">
    <citation type="submission" date="2023-05" db="EMBL/GenBank/DDBJ databases">
        <authorList>
            <consortium name="ELIXIR-Norway"/>
        </authorList>
    </citation>
    <scope>NUCLEOTIDE SEQUENCE</scope>
</reference>
<organism evidence="1 2">
    <name type="scientific">Rangifer tarandus platyrhynchus</name>
    <name type="common">Svalbard reindeer</name>
    <dbReference type="NCBI Taxonomy" id="3082113"/>
    <lineage>
        <taxon>Eukaryota</taxon>
        <taxon>Metazoa</taxon>
        <taxon>Chordata</taxon>
        <taxon>Craniata</taxon>
        <taxon>Vertebrata</taxon>
        <taxon>Euteleostomi</taxon>
        <taxon>Mammalia</taxon>
        <taxon>Eutheria</taxon>
        <taxon>Laurasiatheria</taxon>
        <taxon>Artiodactyla</taxon>
        <taxon>Ruminantia</taxon>
        <taxon>Pecora</taxon>
        <taxon>Cervidae</taxon>
        <taxon>Odocoileinae</taxon>
        <taxon>Rangifer</taxon>
    </lineage>
</organism>